<comment type="cofactor">
    <cofactor evidence="1">
        <name>thiamine diphosphate</name>
        <dbReference type="ChEBI" id="CHEBI:58937"/>
    </cofactor>
</comment>
<dbReference type="Gene3D" id="3.40.50.970">
    <property type="match status" value="1"/>
</dbReference>
<dbReference type="KEGG" id="cbd:CBUD_0706"/>
<dbReference type="InterPro" id="IPR009014">
    <property type="entry name" value="Transketo_C/PFOR_II"/>
</dbReference>
<dbReference type="Pfam" id="PF02779">
    <property type="entry name" value="Transket_pyr"/>
    <property type="match status" value="1"/>
</dbReference>
<feature type="domain" description="Transketolase-like pyrimidine-binding" evidence="4">
    <location>
        <begin position="4"/>
        <end position="179"/>
    </location>
</feature>
<dbReference type="InterPro" id="IPR005475">
    <property type="entry name" value="Transketolase-like_Pyr-bd"/>
</dbReference>
<gene>
    <name evidence="5" type="ordered locus">CBUD_0706</name>
</gene>
<evidence type="ECO:0000256" key="3">
    <source>
        <dbReference type="ARBA" id="ARBA00023052"/>
    </source>
</evidence>
<dbReference type="GO" id="GO:0004739">
    <property type="term" value="F:pyruvate dehydrogenase (acetyl-transferring) activity"/>
    <property type="evidence" value="ECO:0007669"/>
    <property type="project" value="UniProtKB-EC"/>
</dbReference>
<reference evidence="5 6" key="1">
    <citation type="journal article" date="2009" name="Infect. Immun.">
        <title>Comparative genomics reveal extensive transposon-mediated genomic plasticity and diversity among potential effector proteins within the genus Coxiella.</title>
        <authorList>
            <person name="Beare P.A."/>
            <person name="Unsworth N."/>
            <person name="Andoh M."/>
            <person name="Voth D.E."/>
            <person name="Omsland A."/>
            <person name="Gilk S.D."/>
            <person name="Williams K.P."/>
            <person name="Sobral B.W."/>
            <person name="Kupko J.J.III."/>
            <person name="Porcella S.F."/>
            <person name="Samuel J.E."/>
            <person name="Heinzen R.A."/>
        </authorList>
    </citation>
    <scope>NUCLEOTIDE SEQUENCE [LARGE SCALE GENOMIC DNA]</scope>
    <source>
        <strain evidence="5 6">Dugway 5J108-111</strain>
    </source>
</reference>
<dbReference type="Proteomes" id="UP000008555">
    <property type="component" value="Chromosome"/>
</dbReference>
<dbReference type="PANTHER" id="PTHR43257">
    <property type="entry name" value="PYRUVATE DEHYDROGENASE E1 COMPONENT BETA SUBUNIT"/>
    <property type="match status" value="1"/>
</dbReference>
<dbReference type="Pfam" id="PF02780">
    <property type="entry name" value="Transketolase_C"/>
    <property type="match status" value="1"/>
</dbReference>
<proteinExistence type="predicted"/>
<evidence type="ECO:0000256" key="1">
    <source>
        <dbReference type="ARBA" id="ARBA00001964"/>
    </source>
</evidence>
<evidence type="ECO:0000313" key="5">
    <source>
        <dbReference type="EMBL" id="ABS77657.1"/>
    </source>
</evidence>
<accession>A9KCA8</accession>
<dbReference type="SUPFAM" id="SSF52922">
    <property type="entry name" value="TK C-terminal domain-like"/>
    <property type="match status" value="1"/>
</dbReference>
<organism evidence="5 6">
    <name type="scientific">Coxiella burnetii (strain Dugway 5J108-111)</name>
    <dbReference type="NCBI Taxonomy" id="434922"/>
    <lineage>
        <taxon>Bacteria</taxon>
        <taxon>Pseudomonadati</taxon>
        <taxon>Pseudomonadota</taxon>
        <taxon>Gammaproteobacteria</taxon>
        <taxon>Legionellales</taxon>
        <taxon>Coxiellaceae</taxon>
        <taxon>Coxiella</taxon>
    </lineage>
</organism>
<keyword evidence="5" id="KW-0670">Pyruvate</keyword>
<keyword evidence="3" id="KW-0786">Thiamine pyrophosphate</keyword>
<dbReference type="CDD" id="cd07036">
    <property type="entry name" value="TPP_PYR_E1-PDHc-beta_like"/>
    <property type="match status" value="1"/>
</dbReference>
<dbReference type="EMBL" id="CP000733">
    <property type="protein sequence ID" value="ABS77657.1"/>
    <property type="molecule type" value="Genomic_DNA"/>
</dbReference>
<protein>
    <submittedName>
        <fullName evidence="5">Pyruvate dehydrogenase E1 component beta subunit</fullName>
        <ecNumber evidence="5">1.2.4.1</ecNumber>
    </submittedName>
</protein>
<keyword evidence="2 5" id="KW-0560">Oxidoreductase</keyword>
<evidence type="ECO:0000256" key="2">
    <source>
        <dbReference type="ARBA" id="ARBA00023002"/>
    </source>
</evidence>
<name>A9KCA8_COXBN</name>
<dbReference type="InterPro" id="IPR033248">
    <property type="entry name" value="Transketolase_C"/>
</dbReference>
<dbReference type="RefSeq" id="WP_011996695.1">
    <property type="nucleotide sequence ID" value="NC_009727.1"/>
</dbReference>
<dbReference type="InterPro" id="IPR029061">
    <property type="entry name" value="THDP-binding"/>
</dbReference>
<dbReference type="AlphaFoldDB" id="A9KCA8"/>
<dbReference type="Gene3D" id="3.40.50.920">
    <property type="match status" value="1"/>
</dbReference>
<dbReference type="EC" id="1.2.4.1" evidence="5"/>
<dbReference type="PANTHER" id="PTHR43257:SF2">
    <property type="entry name" value="PYRUVATE DEHYDROGENASE E1 COMPONENT SUBUNIT BETA"/>
    <property type="match status" value="1"/>
</dbReference>
<dbReference type="SMART" id="SM00861">
    <property type="entry name" value="Transket_pyr"/>
    <property type="match status" value="1"/>
</dbReference>
<dbReference type="SUPFAM" id="SSF52518">
    <property type="entry name" value="Thiamin diphosphate-binding fold (THDP-binding)"/>
    <property type="match status" value="1"/>
</dbReference>
<evidence type="ECO:0000259" key="4">
    <source>
        <dbReference type="SMART" id="SM00861"/>
    </source>
</evidence>
<dbReference type="HOGENOM" id="CLU_012907_1_0_6"/>
<sequence>MSQKKFIHRINAALRKAMQIDPSVLCYGLGINDSARIFGTTTGLVEEFGEDRVFDMPTAENAMTGVGIGLAINGFRPVLSHCRLDFALLSLDQIINGAAKWYSLFAGTMPVPLTIRAIVGRGWGQGPTHCQSLQACFAHIPGLKVVMPSLAEDAYGLLLSSIFDDNPVIFIEHRWLHNIHVNEAEDSYRYLPLGQARKVIEGTDITVVAMSYMTIEALHAVKFLKTQGIHCELIDLRTIKPLDWETIYVSIRKTGRLLVLDTGFEFCSVASEIIAKASIDCFSSLLAPPKRLATPDYPVLTSPTLATPMYTYSDGIVRAVAEVLKLSVNVESLQKERDAKPRDVPGDWFGGPF</sequence>
<evidence type="ECO:0000313" key="6">
    <source>
        <dbReference type="Proteomes" id="UP000008555"/>
    </source>
</evidence>